<dbReference type="InterPro" id="IPR047142">
    <property type="entry name" value="OryJ/VirC-like"/>
</dbReference>
<evidence type="ECO:0000256" key="1">
    <source>
        <dbReference type="SAM" id="MobiDB-lite"/>
    </source>
</evidence>
<evidence type="ECO:0000313" key="4">
    <source>
        <dbReference type="Proteomes" id="UP000019471"/>
    </source>
</evidence>
<evidence type="ECO:0000259" key="2">
    <source>
        <dbReference type="Pfam" id="PF07883"/>
    </source>
</evidence>
<dbReference type="PANTHER" id="PTHR36156:SF2">
    <property type="entry name" value="CUPIN TYPE-2 DOMAIN-CONTAINING PROTEIN"/>
    <property type="match status" value="1"/>
</dbReference>
<protein>
    <recommendedName>
        <fullName evidence="2">Cupin type-2 domain-containing protein</fullName>
    </recommendedName>
</protein>
<dbReference type="EMBL" id="AMGX01000032">
    <property type="protein sequence ID" value="EXJ59417.1"/>
    <property type="molecule type" value="Genomic_DNA"/>
</dbReference>
<sequence>MSSSLPRPRRFVTGNDSTGLSRFTMTTPETPPQTDLRGMQVSFCFATTQFPVSFDRDWDLREYQRLVDDPPGIVVPNGTVFRMVDFPPGYTSPMHQTISINYNVVVEGQLEVVLDSGESRILNRGDSIVQRAINHAWRNTSDTAWARLAAFAAPAADDSGRDRDAKPREAGL</sequence>
<feature type="domain" description="Cupin type-2" evidence="2">
    <location>
        <begin position="83"/>
        <end position="143"/>
    </location>
</feature>
<organism evidence="3 4">
    <name type="scientific">Cladophialophora psammophila CBS 110553</name>
    <dbReference type="NCBI Taxonomy" id="1182543"/>
    <lineage>
        <taxon>Eukaryota</taxon>
        <taxon>Fungi</taxon>
        <taxon>Dikarya</taxon>
        <taxon>Ascomycota</taxon>
        <taxon>Pezizomycotina</taxon>
        <taxon>Eurotiomycetes</taxon>
        <taxon>Chaetothyriomycetidae</taxon>
        <taxon>Chaetothyriales</taxon>
        <taxon>Herpotrichiellaceae</taxon>
        <taxon>Cladophialophora</taxon>
    </lineage>
</organism>
<dbReference type="InterPro" id="IPR011051">
    <property type="entry name" value="RmlC_Cupin_sf"/>
</dbReference>
<dbReference type="GeneID" id="19196984"/>
<dbReference type="HOGENOM" id="CLU_096188_0_1_1"/>
<gene>
    <name evidence="3" type="ORF">A1O5_12298</name>
</gene>
<feature type="region of interest" description="Disordered" evidence="1">
    <location>
        <begin position="1"/>
        <end position="31"/>
    </location>
</feature>
<reference evidence="3 4" key="1">
    <citation type="submission" date="2013-03" db="EMBL/GenBank/DDBJ databases">
        <title>The Genome Sequence of Cladophialophora psammophila CBS 110553.</title>
        <authorList>
            <consortium name="The Broad Institute Genomics Platform"/>
            <person name="Cuomo C."/>
            <person name="de Hoog S."/>
            <person name="Gorbushina A."/>
            <person name="Walker B."/>
            <person name="Young S.K."/>
            <person name="Zeng Q."/>
            <person name="Gargeya S."/>
            <person name="Fitzgerald M."/>
            <person name="Haas B."/>
            <person name="Abouelleil A."/>
            <person name="Allen A.W."/>
            <person name="Alvarado L."/>
            <person name="Arachchi H.M."/>
            <person name="Berlin A.M."/>
            <person name="Chapman S.B."/>
            <person name="Gainer-Dewar J."/>
            <person name="Goldberg J."/>
            <person name="Griggs A."/>
            <person name="Gujja S."/>
            <person name="Hansen M."/>
            <person name="Howarth C."/>
            <person name="Imamovic A."/>
            <person name="Ireland A."/>
            <person name="Larimer J."/>
            <person name="McCowan C."/>
            <person name="Murphy C."/>
            <person name="Pearson M."/>
            <person name="Poon T.W."/>
            <person name="Priest M."/>
            <person name="Roberts A."/>
            <person name="Saif S."/>
            <person name="Shea T."/>
            <person name="Sisk P."/>
            <person name="Sykes S."/>
            <person name="Wortman J."/>
            <person name="Nusbaum C."/>
            <person name="Birren B."/>
        </authorList>
    </citation>
    <scope>NUCLEOTIDE SEQUENCE [LARGE SCALE GENOMIC DNA]</scope>
    <source>
        <strain evidence="3 4">CBS 110553</strain>
    </source>
</reference>
<proteinExistence type="predicted"/>
<dbReference type="RefSeq" id="XP_007751057.1">
    <property type="nucleotide sequence ID" value="XM_007752867.1"/>
</dbReference>
<keyword evidence="4" id="KW-1185">Reference proteome</keyword>
<dbReference type="eggNOG" id="ENOG502S90D">
    <property type="taxonomic scope" value="Eukaryota"/>
</dbReference>
<dbReference type="PANTHER" id="PTHR36156">
    <property type="entry name" value="SLR2101 PROTEIN"/>
    <property type="match status" value="1"/>
</dbReference>
<dbReference type="SUPFAM" id="SSF51182">
    <property type="entry name" value="RmlC-like cupins"/>
    <property type="match status" value="1"/>
</dbReference>
<dbReference type="AlphaFoldDB" id="W9VUM4"/>
<dbReference type="Gene3D" id="2.60.120.10">
    <property type="entry name" value="Jelly Rolls"/>
    <property type="match status" value="1"/>
</dbReference>
<dbReference type="InterPro" id="IPR013096">
    <property type="entry name" value="Cupin_2"/>
</dbReference>
<dbReference type="OrthoDB" id="5840532at2759"/>
<dbReference type="CDD" id="cd02231">
    <property type="entry name" value="cupin_BLL6423-like"/>
    <property type="match status" value="1"/>
</dbReference>
<dbReference type="InterPro" id="IPR014710">
    <property type="entry name" value="RmlC-like_jellyroll"/>
</dbReference>
<evidence type="ECO:0000313" key="3">
    <source>
        <dbReference type="EMBL" id="EXJ59417.1"/>
    </source>
</evidence>
<name>W9VUM4_9EURO</name>
<dbReference type="Pfam" id="PF07883">
    <property type="entry name" value="Cupin_2"/>
    <property type="match status" value="1"/>
</dbReference>
<feature type="compositionally biased region" description="Polar residues" evidence="1">
    <location>
        <begin position="14"/>
        <end position="28"/>
    </location>
</feature>
<accession>W9VUM4</accession>
<dbReference type="Proteomes" id="UP000019471">
    <property type="component" value="Unassembled WGS sequence"/>
</dbReference>
<comment type="caution">
    <text evidence="3">The sequence shown here is derived from an EMBL/GenBank/DDBJ whole genome shotgun (WGS) entry which is preliminary data.</text>
</comment>